<reference evidence="1 2" key="1">
    <citation type="journal article" date="2021" name="Chemosphere">
        <title>Bioballs carrying a syntrophic Rhodococcus and Mycolicibacterium consortium for simultaneous sorption and biodegradation of fuel oil in contaminated freshwater.</title>
        <authorList>
            <person name="Naloka K."/>
            <person name="Polrit D."/>
            <person name="Muangchinda C."/>
            <person name="Thoetkiattikul H."/>
            <person name="Pinyakong O."/>
        </authorList>
    </citation>
    <scope>NUCLEOTIDE SEQUENCE [LARGE SCALE GENOMIC DNA]</scope>
    <source>
        <strain evidence="1 2">J101</strain>
    </source>
</reference>
<dbReference type="EMBL" id="JAOXLN010000001">
    <property type="protein sequence ID" value="MDZ5083888.1"/>
    <property type="molecule type" value="Genomic_DNA"/>
</dbReference>
<sequence length="99" mass="11213">MTDRWGWRQHARCRGLPTDLFYASEQCQGSLRRAREDEVKRICHRCAVRPQCLTHALEHPERHGIWGATTPRERAGMGPVGDRRPDAAVSGLRRPDAAG</sequence>
<proteinExistence type="predicted"/>
<organism evidence="1 2">
    <name type="scientific">Mycolicibacterium parafortuitum</name>
    <name type="common">Mycobacterium parafortuitum</name>
    <dbReference type="NCBI Taxonomy" id="39692"/>
    <lineage>
        <taxon>Bacteria</taxon>
        <taxon>Bacillati</taxon>
        <taxon>Actinomycetota</taxon>
        <taxon>Actinomycetes</taxon>
        <taxon>Mycobacteriales</taxon>
        <taxon>Mycobacteriaceae</taxon>
        <taxon>Mycolicibacterium</taxon>
    </lineage>
</organism>
<evidence type="ECO:0000313" key="1">
    <source>
        <dbReference type="EMBL" id="MDZ5083888.1"/>
    </source>
</evidence>
<evidence type="ECO:0000313" key="2">
    <source>
        <dbReference type="Proteomes" id="UP001289645"/>
    </source>
</evidence>
<protein>
    <submittedName>
        <fullName evidence="1">WhiB family transcriptional regulator</fullName>
    </submittedName>
</protein>
<gene>
    <name evidence="1" type="ORF">OHX15_00655</name>
</gene>
<accession>A0ACC6MAB8</accession>
<name>A0ACC6MAB8_MYCPF</name>
<dbReference type="Proteomes" id="UP001289645">
    <property type="component" value="Unassembled WGS sequence"/>
</dbReference>
<comment type="caution">
    <text evidence="1">The sequence shown here is derived from an EMBL/GenBank/DDBJ whole genome shotgun (WGS) entry which is preliminary data.</text>
</comment>
<keyword evidence="2" id="KW-1185">Reference proteome</keyword>